<sequence length="965" mass="107172">MASSTSEDDFITVVCSNPNPIQANTTSTDIEILISVTNIPSWDLPSILCHQTVKVQAHRNRLIQHSSYFNGLLSGSFSESGLDCIAIKWNLEAFLHILNCIYDCPLDVTSNNFLPLYEGALYFGVEMLLMRCKTWFSEVVSAEVPPQVPLDDLISIWSFGLEHARDFLPELCGSYLARNFMWAISMNCFVDIPYNLLLSCVKHMNLTVDSEMHLSNALLVWIDANAECMEGLSRNEDVCTGILKQIHLSLLPLWFAAEKRSSCHFSKFADESIDSIFRLLRIPSTGSVDALGASHLHDLRIRLTKFSKRVNLSSCSQITSAVLLLSLLPSANSIDHILRGIGQSPFNLERLDRDQCSEVLNLLPTLSFEAVQEVDISKCPRLHLESAIECFHKSFPSLRILKAAFLLKFKISTLRKLVRKCPMVCEVDLTTDTSPIISSQVSIVSSSPAITPQISNLSLNVRDMTSFYNSGLSIAKLTLEGRSDLYDSDLQYISRFCVSLQYINLKGCTSLTDVGIASLLRRCIKLHSVLVCDTSFGINSVLALCSSSSNHIAVEQIENELLDSLALNLQILHMGSCKCVDETSLLKLMSQMQKLKSLCLSDTHLSDGALYSFRGSSLEVLDISNTMVSNAAVAYLVGGNPGLKCLKARGCRNLSQQESDPQKREFSFSYSCRELHNEIGRTCMLEEIALGWGFSYASLEALKPAITSLRKITVGLGGLLGEDGLRKLPTICPMLESIILYFQVISDRTIMNIMANLKKLVVLAFCHCLGDISILSFKFSMPNLRKLKLERVTPWITNNDLVILTQSCANLVELSLLGCTLLDSESQQIISQGWPGLVSIHLEECGQVTTMGVSSLLDCKALEDILLRHNGPGLQRSFIFDAASKLPMLSKVSLDFCDAAEGDFDIPNYGDRHFLSTVKIAKCKLQKGLKVSFVKARMRRQVHRQTLVLVWNSSTVTRTVVKERL</sequence>
<dbReference type="InterPro" id="IPR006553">
    <property type="entry name" value="Leu-rich_rpt_Cys-con_subtyp"/>
</dbReference>
<reference evidence="4 5" key="1">
    <citation type="submission" date="2018-02" db="EMBL/GenBank/DDBJ databases">
        <title>Draft genome of wild Prunus yedoensis var. nudiflora.</title>
        <authorList>
            <person name="Baek S."/>
            <person name="Kim J.-H."/>
            <person name="Choi K."/>
            <person name="Kim G.-B."/>
            <person name="Cho A."/>
            <person name="Jang H."/>
            <person name="Shin C.-H."/>
            <person name="Yu H.-J."/>
            <person name="Mun J.-H."/>
        </authorList>
    </citation>
    <scope>NUCLEOTIDE SEQUENCE [LARGE SCALE GENOMIC DNA]</scope>
    <source>
        <strain evidence="5">cv. Jeju island</strain>
        <tissue evidence="4">Leaf</tissue>
    </source>
</reference>
<dbReference type="InterPro" id="IPR000210">
    <property type="entry name" value="BTB/POZ_dom"/>
</dbReference>
<comment type="pathway">
    <text evidence="2">Protein modification; protein ubiquitination.</text>
</comment>
<comment type="caution">
    <text evidence="4">The sequence shown here is derived from an EMBL/GenBank/DDBJ whole genome shotgun (WGS) entry which is preliminary data.</text>
</comment>
<dbReference type="CDD" id="cd18186">
    <property type="entry name" value="BTB_POZ_ZBTB_KLHL-like"/>
    <property type="match status" value="1"/>
</dbReference>
<dbReference type="STRING" id="2094558.A0A314Y2F0"/>
<dbReference type="Gene3D" id="1.25.40.420">
    <property type="match status" value="1"/>
</dbReference>
<evidence type="ECO:0000313" key="4">
    <source>
        <dbReference type="EMBL" id="PQP97993.1"/>
    </source>
</evidence>
<organism evidence="4 5">
    <name type="scientific">Prunus yedoensis var. nudiflora</name>
    <dbReference type="NCBI Taxonomy" id="2094558"/>
    <lineage>
        <taxon>Eukaryota</taxon>
        <taxon>Viridiplantae</taxon>
        <taxon>Streptophyta</taxon>
        <taxon>Embryophyta</taxon>
        <taxon>Tracheophyta</taxon>
        <taxon>Spermatophyta</taxon>
        <taxon>Magnoliopsida</taxon>
        <taxon>eudicotyledons</taxon>
        <taxon>Gunneridae</taxon>
        <taxon>Pentapetalae</taxon>
        <taxon>rosids</taxon>
        <taxon>fabids</taxon>
        <taxon>Rosales</taxon>
        <taxon>Rosaceae</taxon>
        <taxon>Amygdaloideae</taxon>
        <taxon>Amygdaleae</taxon>
        <taxon>Prunus</taxon>
    </lineage>
</organism>
<dbReference type="EMBL" id="PJQY01001947">
    <property type="protein sequence ID" value="PQP97993.1"/>
    <property type="molecule type" value="Genomic_DNA"/>
</dbReference>
<dbReference type="SMART" id="SM00367">
    <property type="entry name" value="LRR_CC"/>
    <property type="match status" value="7"/>
</dbReference>
<dbReference type="AlphaFoldDB" id="A0A314Y2F0"/>
<evidence type="ECO:0000256" key="2">
    <source>
        <dbReference type="ARBA" id="ARBA00004906"/>
    </source>
</evidence>
<comment type="function">
    <text evidence="1">May act as a substrate-specific adapter of an E3 ubiquitin-protein ligase complex (CUL3-RBX1-BTB) which mediates the ubiquitination and subsequent proteasomal degradation of target proteins.</text>
</comment>
<gene>
    <name evidence="4" type="ORF">Pyn_21656</name>
</gene>
<accession>A0A314Y2F0</accession>
<dbReference type="GO" id="GO:0019005">
    <property type="term" value="C:SCF ubiquitin ligase complex"/>
    <property type="evidence" value="ECO:0007669"/>
    <property type="project" value="TreeGrafter"/>
</dbReference>
<protein>
    <submittedName>
        <fullName evidence="4">BTB/POZ domain-containing protein FBL11 isoform X1</fullName>
    </submittedName>
</protein>
<evidence type="ECO:0000313" key="5">
    <source>
        <dbReference type="Proteomes" id="UP000250321"/>
    </source>
</evidence>
<evidence type="ECO:0000259" key="3">
    <source>
        <dbReference type="PROSITE" id="PS50097"/>
    </source>
</evidence>
<evidence type="ECO:0000256" key="1">
    <source>
        <dbReference type="ARBA" id="ARBA00002668"/>
    </source>
</evidence>
<feature type="domain" description="BTB" evidence="3">
    <location>
        <begin position="28"/>
        <end position="110"/>
    </location>
</feature>
<keyword evidence="5" id="KW-1185">Reference proteome</keyword>
<dbReference type="InterPro" id="IPR011333">
    <property type="entry name" value="SKP1/BTB/POZ_sf"/>
</dbReference>
<dbReference type="InterPro" id="IPR032675">
    <property type="entry name" value="LRR_dom_sf"/>
</dbReference>
<dbReference type="Pfam" id="PF07707">
    <property type="entry name" value="BACK"/>
    <property type="match status" value="1"/>
</dbReference>
<dbReference type="OrthoDB" id="775260at2759"/>
<dbReference type="PANTHER" id="PTHR13318">
    <property type="entry name" value="PARTNER OF PAIRED, ISOFORM B-RELATED"/>
    <property type="match status" value="1"/>
</dbReference>
<dbReference type="GO" id="GO:0031146">
    <property type="term" value="P:SCF-dependent proteasomal ubiquitin-dependent protein catabolic process"/>
    <property type="evidence" value="ECO:0007669"/>
    <property type="project" value="TreeGrafter"/>
</dbReference>
<dbReference type="SUPFAM" id="SSF52047">
    <property type="entry name" value="RNI-like"/>
    <property type="match status" value="2"/>
</dbReference>
<dbReference type="PROSITE" id="PS50097">
    <property type="entry name" value="BTB"/>
    <property type="match status" value="1"/>
</dbReference>
<dbReference type="SUPFAM" id="SSF54695">
    <property type="entry name" value="POZ domain"/>
    <property type="match status" value="1"/>
</dbReference>
<dbReference type="Pfam" id="PF00651">
    <property type="entry name" value="BTB"/>
    <property type="match status" value="1"/>
</dbReference>
<dbReference type="Gene3D" id="3.80.10.10">
    <property type="entry name" value="Ribonuclease Inhibitor"/>
    <property type="match status" value="2"/>
</dbReference>
<dbReference type="SMART" id="SM00875">
    <property type="entry name" value="BACK"/>
    <property type="match status" value="1"/>
</dbReference>
<proteinExistence type="predicted"/>
<dbReference type="Gene3D" id="3.30.710.10">
    <property type="entry name" value="Potassium Channel Kv1.1, Chain A"/>
    <property type="match status" value="1"/>
</dbReference>
<dbReference type="InterPro" id="IPR011705">
    <property type="entry name" value="BACK"/>
</dbReference>
<dbReference type="SMART" id="SM00225">
    <property type="entry name" value="BTB"/>
    <property type="match status" value="1"/>
</dbReference>
<name>A0A314Y2F0_PRUYE</name>
<dbReference type="Proteomes" id="UP000250321">
    <property type="component" value="Unassembled WGS sequence"/>
</dbReference>